<proteinExistence type="predicted"/>
<dbReference type="AlphaFoldDB" id="A0A1E7Z831"/>
<feature type="domain" description="Guanylate cyclase" evidence="1">
    <location>
        <begin position="103"/>
        <end position="236"/>
    </location>
</feature>
<dbReference type="OrthoDB" id="9806704at2"/>
<dbReference type="Gene3D" id="3.30.70.1230">
    <property type="entry name" value="Nucleotide cyclase"/>
    <property type="match status" value="1"/>
</dbReference>
<dbReference type="Pfam" id="PF00211">
    <property type="entry name" value="Guanylate_cyc"/>
    <property type="match status" value="1"/>
</dbReference>
<name>A0A1E7Z831_9ALTE</name>
<dbReference type="RefSeq" id="WP_070126480.1">
    <property type="nucleotide sequence ID" value="NZ_MDHN01000037.1"/>
</dbReference>
<dbReference type="GO" id="GO:0035556">
    <property type="term" value="P:intracellular signal transduction"/>
    <property type="evidence" value="ECO:0007669"/>
    <property type="project" value="InterPro"/>
</dbReference>
<dbReference type="InterPro" id="IPR011990">
    <property type="entry name" value="TPR-like_helical_dom_sf"/>
</dbReference>
<dbReference type="Proteomes" id="UP000175691">
    <property type="component" value="Unassembled WGS sequence"/>
</dbReference>
<dbReference type="InterPro" id="IPR029787">
    <property type="entry name" value="Nucleotide_cyclase"/>
</dbReference>
<protein>
    <submittedName>
        <fullName evidence="2">Cyclase</fullName>
    </submittedName>
</protein>
<keyword evidence="3" id="KW-1185">Reference proteome</keyword>
<accession>A0A1E7Z831</accession>
<evidence type="ECO:0000313" key="2">
    <source>
        <dbReference type="EMBL" id="OFC69680.1"/>
    </source>
</evidence>
<dbReference type="SUPFAM" id="SSF55073">
    <property type="entry name" value="Nucleotide cyclase"/>
    <property type="match status" value="1"/>
</dbReference>
<evidence type="ECO:0000313" key="3">
    <source>
        <dbReference type="Proteomes" id="UP000175691"/>
    </source>
</evidence>
<dbReference type="EMBL" id="MDHN01000037">
    <property type="protein sequence ID" value="OFC69680.1"/>
    <property type="molecule type" value="Genomic_DNA"/>
</dbReference>
<evidence type="ECO:0000259" key="1">
    <source>
        <dbReference type="PROSITE" id="PS50125"/>
    </source>
</evidence>
<dbReference type="GO" id="GO:0006171">
    <property type="term" value="P:cAMP biosynthetic process"/>
    <property type="evidence" value="ECO:0007669"/>
    <property type="project" value="TreeGrafter"/>
</dbReference>
<dbReference type="PANTHER" id="PTHR43081:SF1">
    <property type="entry name" value="ADENYLATE CYCLASE, TERMINAL-DIFFERENTIATION SPECIFIC"/>
    <property type="match status" value="1"/>
</dbReference>
<dbReference type="SMART" id="SM00044">
    <property type="entry name" value="CYCc"/>
    <property type="match status" value="1"/>
</dbReference>
<dbReference type="InterPro" id="IPR050697">
    <property type="entry name" value="Adenylyl/Guanylyl_Cyclase_3/4"/>
</dbReference>
<dbReference type="InterPro" id="IPR001054">
    <property type="entry name" value="A/G_cyclase"/>
</dbReference>
<dbReference type="CDD" id="cd07302">
    <property type="entry name" value="CHD"/>
    <property type="match status" value="1"/>
</dbReference>
<reference evidence="2 3" key="1">
    <citation type="submission" date="2016-08" db="EMBL/GenBank/DDBJ databases">
        <authorList>
            <person name="Seilhamer J.J."/>
        </authorList>
    </citation>
    <scope>NUCLEOTIDE SEQUENCE [LARGE SCALE GENOMIC DNA]</scope>
    <source>
        <strain evidence="2 3">KCTC 42603</strain>
    </source>
</reference>
<dbReference type="GO" id="GO:0004016">
    <property type="term" value="F:adenylate cyclase activity"/>
    <property type="evidence" value="ECO:0007669"/>
    <property type="project" value="UniProtKB-ARBA"/>
</dbReference>
<dbReference type="SUPFAM" id="SSF48452">
    <property type="entry name" value="TPR-like"/>
    <property type="match status" value="1"/>
</dbReference>
<organism evidence="2 3">
    <name type="scientific">Alteromonas confluentis</name>
    <dbReference type="NCBI Taxonomy" id="1656094"/>
    <lineage>
        <taxon>Bacteria</taxon>
        <taxon>Pseudomonadati</taxon>
        <taxon>Pseudomonadota</taxon>
        <taxon>Gammaproteobacteria</taxon>
        <taxon>Alteromonadales</taxon>
        <taxon>Alteromonadaceae</taxon>
        <taxon>Alteromonas/Salinimonas group</taxon>
        <taxon>Alteromonas</taxon>
    </lineage>
</organism>
<dbReference type="PANTHER" id="PTHR43081">
    <property type="entry name" value="ADENYLATE CYCLASE, TERMINAL-DIFFERENTIATION SPECIFIC-RELATED"/>
    <property type="match status" value="1"/>
</dbReference>
<gene>
    <name evidence="2" type="ORF">BFC18_16560</name>
</gene>
<sequence>MTLSWLLIILLIALGGVAVYLLQQQRQEIRFLKNELENTHPRNTPIKDSPDEREASYAEKANEAMLLTQTFQKFVPRQFVEHFAKHGPASTLELGHADEDEVAILFCDIRGFTGLSERLSPQELMKFLNSYFLRMNDPIHQNRGFIDKFIGDAIMALFDHPGGSPKDKARDAIQAAIDLRKALILYNSHRDNCEYLPINMGIGIHFGPVIIGTVGSDDRMDTTVLGDSVNIAFRLESLTPKYNADIIVSAQTLQTIGADYPLKTRLLDWVRVKGRQSAIEVYEVLEHLSEAEQKARLSVQTQIAAGLACRIRQEWDDALAHFMKAQQINPEDKLAQHHIDVCLQYRGLTLPKDWDGALSLSQ</sequence>
<comment type="caution">
    <text evidence="2">The sequence shown here is derived from an EMBL/GenBank/DDBJ whole genome shotgun (WGS) entry which is preliminary data.</text>
</comment>
<dbReference type="PROSITE" id="PS50125">
    <property type="entry name" value="GUANYLATE_CYCLASE_2"/>
    <property type="match status" value="1"/>
</dbReference>
<dbReference type="STRING" id="1656094.BFC18_16560"/>